<proteinExistence type="predicted"/>
<gene>
    <name evidence="2" type="ORF">V8G54_007983</name>
</gene>
<sequence>MAGQDRSKKTRSDNRVMAADRYREIVRLQSAKRYDIDGWLLGWTLKETDLRVFLVRTSSIGQSSFDVVQLCPKPSIDVDFESPPQKKRGRERRRRREGGKVKSNDNNGNTTEVVDLQNKEEKYEEEVFDPHLGWLQVLPLHEGARSAVIRGDFYVVVPSLFAGLKIDGDDVRVSSKKMMLQLRGFGFWTFLIFDADFESREKELTIRVRRGESRFWFRIFLQTSLQLKEHGCGGGEVAMTAEGLRMRLMTWWLWRFGCSRRLSCGGANGSMVALLWHFA</sequence>
<protein>
    <submittedName>
        <fullName evidence="2">Uncharacterized protein</fullName>
    </submittedName>
</protein>
<reference evidence="2 3" key="1">
    <citation type="journal article" date="2023" name="Life. Sci Alliance">
        <title>Evolutionary insights into 3D genome organization and epigenetic landscape of Vigna mungo.</title>
        <authorList>
            <person name="Junaid A."/>
            <person name="Singh B."/>
            <person name="Bhatia S."/>
        </authorList>
    </citation>
    <scope>NUCLEOTIDE SEQUENCE [LARGE SCALE GENOMIC DNA]</scope>
    <source>
        <strain evidence="2">Urdbean</strain>
    </source>
</reference>
<evidence type="ECO:0000313" key="2">
    <source>
        <dbReference type="EMBL" id="WVZ20661.1"/>
    </source>
</evidence>
<accession>A0AAQ3P4D4</accession>
<dbReference type="AlphaFoldDB" id="A0AAQ3P4D4"/>
<organism evidence="2 3">
    <name type="scientific">Vigna mungo</name>
    <name type="common">Black gram</name>
    <name type="synonym">Phaseolus mungo</name>
    <dbReference type="NCBI Taxonomy" id="3915"/>
    <lineage>
        <taxon>Eukaryota</taxon>
        <taxon>Viridiplantae</taxon>
        <taxon>Streptophyta</taxon>
        <taxon>Embryophyta</taxon>
        <taxon>Tracheophyta</taxon>
        <taxon>Spermatophyta</taxon>
        <taxon>Magnoliopsida</taxon>
        <taxon>eudicotyledons</taxon>
        <taxon>Gunneridae</taxon>
        <taxon>Pentapetalae</taxon>
        <taxon>rosids</taxon>
        <taxon>fabids</taxon>
        <taxon>Fabales</taxon>
        <taxon>Fabaceae</taxon>
        <taxon>Papilionoideae</taxon>
        <taxon>50 kb inversion clade</taxon>
        <taxon>NPAAA clade</taxon>
        <taxon>indigoferoid/millettioid clade</taxon>
        <taxon>Phaseoleae</taxon>
        <taxon>Vigna</taxon>
    </lineage>
</organism>
<evidence type="ECO:0000313" key="3">
    <source>
        <dbReference type="Proteomes" id="UP001374535"/>
    </source>
</evidence>
<evidence type="ECO:0000256" key="1">
    <source>
        <dbReference type="SAM" id="MobiDB-lite"/>
    </source>
</evidence>
<name>A0AAQ3P4D4_VIGMU</name>
<keyword evidence="3" id="KW-1185">Reference proteome</keyword>
<dbReference type="Proteomes" id="UP001374535">
    <property type="component" value="Chromosome 2"/>
</dbReference>
<feature type="compositionally biased region" description="Basic residues" evidence="1">
    <location>
        <begin position="85"/>
        <end position="97"/>
    </location>
</feature>
<dbReference type="EMBL" id="CP144699">
    <property type="protein sequence ID" value="WVZ20661.1"/>
    <property type="molecule type" value="Genomic_DNA"/>
</dbReference>
<feature type="region of interest" description="Disordered" evidence="1">
    <location>
        <begin position="78"/>
        <end position="112"/>
    </location>
</feature>